<reference evidence="1" key="1">
    <citation type="submission" date="2020-01" db="EMBL/GenBank/DDBJ databases">
        <authorList>
            <person name="Rat A."/>
        </authorList>
    </citation>
    <scope>NUCLEOTIDE SEQUENCE</scope>
    <source>
        <strain evidence="1">LMG 28251</strain>
    </source>
</reference>
<reference evidence="1" key="2">
    <citation type="journal article" date="2021" name="Syst. Appl. Microbiol.">
        <title>Roseomonas hellenica sp. nov., isolated from roots of wild-growing Alkanna tinctoria.</title>
        <authorList>
            <person name="Rat A."/>
            <person name="Naranjo H.D."/>
            <person name="Lebbe L."/>
            <person name="Cnockaert M."/>
            <person name="Krigas N."/>
            <person name="Grigoriadou K."/>
            <person name="Maloupa E."/>
            <person name="Willems A."/>
        </authorList>
    </citation>
    <scope>NUCLEOTIDE SEQUENCE</scope>
    <source>
        <strain evidence="1">LMG 28251</strain>
    </source>
</reference>
<keyword evidence="2" id="KW-1185">Reference proteome</keyword>
<gene>
    <name evidence="1" type="ORF">GXW79_02040</name>
</gene>
<dbReference type="Proteomes" id="UP001196068">
    <property type="component" value="Unassembled WGS sequence"/>
</dbReference>
<accession>A0AAF1KHU9</accession>
<dbReference type="EMBL" id="JAAEDH010000001">
    <property type="protein sequence ID" value="MBR0653850.1"/>
    <property type="molecule type" value="Genomic_DNA"/>
</dbReference>
<proteinExistence type="predicted"/>
<evidence type="ECO:0000313" key="2">
    <source>
        <dbReference type="Proteomes" id="UP001196068"/>
    </source>
</evidence>
<organism evidence="1 2">
    <name type="scientific">Plastoroseomonas arctica</name>
    <dbReference type="NCBI Taxonomy" id="1509237"/>
    <lineage>
        <taxon>Bacteria</taxon>
        <taxon>Pseudomonadati</taxon>
        <taxon>Pseudomonadota</taxon>
        <taxon>Alphaproteobacteria</taxon>
        <taxon>Acetobacterales</taxon>
        <taxon>Acetobacteraceae</taxon>
        <taxon>Plastoroseomonas</taxon>
    </lineage>
</organism>
<comment type="caution">
    <text evidence="1">The sequence shown here is derived from an EMBL/GenBank/DDBJ whole genome shotgun (WGS) entry which is preliminary data.</text>
</comment>
<protein>
    <submittedName>
        <fullName evidence="1">Uncharacterized protein</fullName>
    </submittedName>
</protein>
<dbReference type="RefSeq" id="WP_211872531.1">
    <property type="nucleotide sequence ID" value="NZ_JAAEDH010000001.1"/>
</dbReference>
<dbReference type="AlphaFoldDB" id="A0AAF1KHU9"/>
<evidence type="ECO:0000313" key="1">
    <source>
        <dbReference type="EMBL" id="MBR0653850.1"/>
    </source>
</evidence>
<name>A0AAF1KHU9_9PROT</name>
<sequence>MSPANKASGGRGGRAKQVGEQLGQLQGVFGANAFSVIAPDFYQATTGGAAFTRQATNFGKNVGGTWQFCSHTWMPALARAASCSTAASCPP</sequence>